<name>A0A833P3F9_UNCSA</name>
<organism evidence="1 2">
    <name type="scientific">Candidatus Saganbacteria bacterium</name>
    <dbReference type="NCBI Taxonomy" id="2575572"/>
    <lineage>
        <taxon>Bacteria</taxon>
        <taxon>Bacillati</taxon>
        <taxon>Saganbacteria</taxon>
    </lineage>
</organism>
<dbReference type="Proteomes" id="UP000488506">
    <property type="component" value="Unassembled WGS sequence"/>
</dbReference>
<proteinExistence type="predicted"/>
<gene>
    <name evidence="1" type="ORF">FD145_434</name>
</gene>
<sequence>MASNIGVYHVFDHWNWNRTAKNVNEDKCQIKNSTQKQVEEGVKILKAANGNVDHPKKAVGWIRETFKHWAWSSHSIYTPKGYCKQLENATKQVVLPITTTPTSTDLNKTFNIRQGTSVKIRINSFKSCAGARVKIVSNGRGSTFGKITKSKNGQSLTIIVTVTGNAATGLKKAQINGCDGKVYEFGINVTSRFVRKTGAGGGQKIVPPTKKVAPAIPAPPAKRVIPE</sequence>
<dbReference type="AlphaFoldDB" id="A0A833P3F9"/>
<accession>A0A833P3F9</accession>
<dbReference type="EMBL" id="WPAF01000005">
    <property type="protein sequence ID" value="KAF0134717.1"/>
    <property type="molecule type" value="Genomic_DNA"/>
</dbReference>
<comment type="caution">
    <text evidence="1">The sequence shown here is derived from an EMBL/GenBank/DDBJ whole genome shotgun (WGS) entry which is preliminary data.</text>
</comment>
<evidence type="ECO:0000313" key="1">
    <source>
        <dbReference type="EMBL" id="KAF0134717.1"/>
    </source>
</evidence>
<reference evidence="1 2" key="1">
    <citation type="submission" date="2019-12" db="EMBL/GenBank/DDBJ databases">
        <authorList>
            <person name="Wolfe R."/>
            <person name="Danczak R."/>
            <person name="Wilkins M."/>
        </authorList>
    </citation>
    <scope>NUCLEOTIDE SEQUENCE [LARGE SCALE GENOMIC DNA]</scope>
    <source>
        <strain evidence="1">X2_MaxBin.013</strain>
    </source>
</reference>
<protein>
    <submittedName>
        <fullName evidence="1">Uncharacterized protein</fullName>
    </submittedName>
</protein>
<evidence type="ECO:0000313" key="2">
    <source>
        <dbReference type="Proteomes" id="UP000488506"/>
    </source>
</evidence>